<protein>
    <recommendedName>
        <fullName evidence="4">Divergent PAP2 family protein</fullName>
    </recommendedName>
</protein>
<reference evidence="3" key="1">
    <citation type="submission" date="2015-10" db="EMBL/GenBank/DDBJ databases">
        <title>Analysis of five complete genome sequences for members of the class Peribacteria in the recently recognized Peregrinibacteria bacterial phylum.</title>
        <authorList>
            <person name="Anantharaman K."/>
            <person name="Brown C.T."/>
            <person name="Burstein D."/>
            <person name="Castelle C.J."/>
            <person name="Probst A.J."/>
            <person name="Thomas B.C."/>
            <person name="Williams K.H."/>
            <person name="Banfield J.F."/>
        </authorList>
    </citation>
    <scope>NUCLEOTIDE SEQUENCE [LARGE SCALE GENOMIC DNA]</scope>
</reference>
<keyword evidence="1" id="KW-0472">Membrane</keyword>
<feature type="transmembrane region" description="Helical" evidence="1">
    <location>
        <begin position="74"/>
        <end position="95"/>
    </location>
</feature>
<dbReference type="AlphaFoldDB" id="A0A0S1SPY8"/>
<name>A0A0S1SPY8_9BACT</name>
<evidence type="ECO:0000256" key="1">
    <source>
        <dbReference type="SAM" id="Phobius"/>
    </source>
</evidence>
<dbReference type="KEGG" id="prf:PeribacterA2_0790"/>
<evidence type="ECO:0008006" key="4">
    <source>
        <dbReference type="Google" id="ProtNLM"/>
    </source>
</evidence>
<evidence type="ECO:0000313" key="3">
    <source>
        <dbReference type="Proteomes" id="UP000069135"/>
    </source>
</evidence>
<accession>A0A0S1SC77</accession>
<keyword evidence="1" id="KW-1133">Transmembrane helix</keyword>
<dbReference type="InterPro" id="IPR003832">
    <property type="entry name" value="DUF212"/>
</dbReference>
<accession>A0A0S1SXR7</accession>
<proteinExistence type="predicted"/>
<dbReference type="STRING" id="1735162.PeribacterB2_0792"/>
<accession>A0A0S1SKR2</accession>
<dbReference type="PANTHER" id="PTHR31446:SF29">
    <property type="entry name" value="ACID PHOSPHATASE_VANADIUM-DEPENDENT HALOPEROXIDASE-RELATED PROTEIN"/>
    <property type="match status" value="1"/>
</dbReference>
<dbReference type="Proteomes" id="UP000069135">
    <property type="component" value="Chromosome"/>
</dbReference>
<dbReference type="Pfam" id="PF02681">
    <property type="entry name" value="DUF212"/>
    <property type="match status" value="1"/>
</dbReference>
<accession>A0A0S1SPY8</accession>
<accession>A0A0S1STM6</accession>
<reference evidence="2 3" key="2">
    <citation type="journal article" date="2016" name="PeerJ">
        <title>Analysis of five complete genome sequences for members of the class Peribacteria in the recently recognized Peregrinibacteria bacterial phylum.</title>
        <authorList>
            <person name="Anantharaman K."/>
            <person name="Brown C.T."/>
            <person name="Burstein D."/>
            <person name="Castelle C.J."/>
            <person name="Probst A.J."/>
            <person name="Thomas B.C."/>
            <person name="Williams K.H."/>
            <person name="Banfield J.F."/>
        </authorList>
    </citation>
    <scope>NUCLEOTIDE SEQUENCE [LARGE SCALE GENOMIC DNA]</scope>
    <source>
        <strain evidence="2">RIFOXYD1_FULL_PER-ii_59_16</strain>
    </source>
</reference>
<organism evidence="2 3">
    <name type="scientific">Candidatus Peribacter riflensis</name>
    <dbReference type="NCBI Taxonomy" id="1735162"/>
    <lineage>
        <taxon>Bacteria</taxon>
        <taxon>Candidatus Peregrinibacteriota</taxon>
        <taxon>Candidatus Peribacteria</taxon>
        <taxon>Candidatus Peribacterales</taxon>
        <taxon>Candidatus Peribacteraceae</taxon>
        <taxon>Candidatus Peribacter</taxon>
    </lineage>
</organism>
<feature type="transmembrane region" description="Helical" evidence="1">
    <location>
        <begin position="12"/>
        <end position="30"/>
    </location>
</feature>
<gene>
    <name evidence="2" type="ORF">PeribacterD1_0791</name>
</gene>
<sequence length="140" mass="15346">MISFSDLLRTYLFLIPLVVLVLTEIVKFIVEEFRSGAGHRHLFQQGGMPSTHSAFVMSLLIVVGHKMGTDSVEFAITVVLACIVWYDAIGVRAVLGEQARVLNVLQRFHRLRETLGHSFAEVFAGIAFGAVVTMAGIAIS</sequence>
<evidence type="ECO:0000313" key="2">
    <source>
        <dbReference type="EMBL" id="ALM13461.1"/>
    </source>
</evidence>
<keyword evidence="1" id="KW-0812">Transmembrane</keyword>
<feature type="transmembrane region" description="Helical" evidence="1">
    <location>
        <begin position="51"/>
        <end position="68"/>
    </location>
</feature>
<dbReference type="EMBL" id="CP013065">
    <property type="protein sequence ID" value="ALM13461.1"/>
    <property type="molecule type" value="Genomic_DNA"/>
</dbReference>
<feature type="transmembrane region" description="Helical" evidence="1">
    <location>
        <begin position="115"/>
        <end position="139"/>
    </location>
</feature>
<dbReference type="PANTHER" id="PTHR31446">
    <property type="entry name" value="ACID PHOSPHATASE/VANADIUM-DEPENDENT HALOPEROXIDASE-RELATED PROTEIN"/>
    <property type="match status" value="1"/>
</dbReference>